<proteinExistence type="predicted"/>
<evidence type="ECO:0000256" key="1">
    <source>
        <dbReference type="SAM" id="Phobius"/>
    </source>
</evidence>
<feature type="domain" description="Tyrosine-protein kinase G-rich" evidence="2">
    <location>
        <begin position="218"/>
        <end position="291"/>
    </location>
</feature>
<dbReference type="GO" id="GO:0005886">
    <property type="term" value="C:plasma membrane"/>
    <property type="evidence" value="ECO:0007669"/>
    <property type="project" value="TreeGrafter"/>
</dbReference>
<gene>
    <name evidence="3" type="ORF">MNBD_BACTEROID07-1813</name>
</gene>
<dbReference type="InterPro" id="IPR050445">
    <property type="entry name" value="Bact_polysacc_biosynth/exp"/>
</dbReference>
<dbReference type="PANTHER" id="PTHR32309:SF13">
    <property type="entry name" value="FERRIC ENTEROBACTIN TRANSPORT PROTEIN FEPE"/>
    <property type="match status" value="1"/>
</dbReference>
<dbReference type="GO" id="GO:0004713">
    <property type="term" value="F:protein tyrosine kinase activity"/>
    <property type="evidence" value="ECO:0007669"/>
    <property type="project" value="TreeGrafter"/>
</dbReference>
<dbReference type="EMBL" id="UOET01000089">
    <property type="protein sequence ID" value="VAW27223.1"/>
    <property type="molecule type" value="Genomic_DNA"/>
</dbReference>
<organism evidence="3">
    <name type="scientific">hydrothermal vent metagenome</name>
    <dbReference type="NCBI Taxonomy" id="652676"/>
    <lineage>
        <taxon>unclassified sequences</taxon>
        <taxon>metagenomes</taxon>
        <taxon>ecological metagenomes</taxon>
    </lineage>
</organism>
<dbReference type="InterPro" id="IPR032807">
    <property type="entry name" value="GNVR"/>
</dbReference>
<accession>A0A3B0UFV6</accession>
<keyword evidence="1" id="KW-1133">Transmembrane helix</keyword>
<reference evidence="3" key="1">
    <citation type="submission" date="2018-06" db="EMBL/GenBank/DDBJ databases">
        <authorList>
            <person name="Zhirakovskaya E."/>
        </authorList>
    </citation>
    <scope>NUCLEOTIDE SEQUENCE</scope>
</reference>
<keyword evidence="1" id="KW-0472">Membrane</keyword>
<sequence>KSKLGGLSSLAAMAGVNLNVSGGSELSPMVYPEIVQSIPFKKALMQTKLNFQGIDHPVTYYDYYTKYAKTSLLGNVMKYTIGLPGTIKKAIFAKKKATTKPLADTSRLTWLTNAQESLAKNLDNTVYVNVDNKTGNVSLTAIMPEPLAAAQLGQRAQQLLQQFIINYKIKKTKAQLNFIQGRYLYRKKAFEEAQGRLARFIDQNRNVSTAVAQAQQERLQNEYQLAFGVYSSLAQQLEQAKIQVKQETPVFSIIQPVTVPNQRFKPKRTQILIIWTFIGLIIGIGWVFGKEYFDKVKVEWEEKE</sequence>
<name>A0A3B0UFV6_9ZZZZ</name>
<dbReference type="Pfam" id="PF13807">
    <property type="entry name" value="GNVR"/>
    <property type="match status" value="1"/>
</dbReference>
<keyword evidence="1" id="KW-0812">Transmembrane</keyword>
<dbReference type="PANTHER" id="PTHR32309">
    <property type="entry name" value="TYROSINE-PROTEIN KINASE"/>
    <property type="match status" value="1"/>
</dbReference>
<feature type="non-terminal residue" evidence="3">
    <location>
        <position position="1"/>
    </location>
</feature>
<feature type="transmembrane region" description="Helical" evidence="1">
    <location>
        <begin position="271"/>
        <end position="289"/>
    </location>
</feature>
<evidence type="ECO:0000313" key="3">
    <source>
        <dbReference type="EMBL" id="VAW27223.1"/>
    </source>
</evidence>
<dbReference type="AlphaFoldDB" id="A0A3B0UFV6"/>
<protein>
    <recommendedName>
        <fullName evidence="2">Tyrosine-protein kinase G-rich domain-containing protein</fullName>
    </recommendedName>
</protein>
<evidence type="ECO:0000259" key="2">
    <source>
        <dbReference type="Pfam" id="PF13807"/>
    </source>
</evidence>